<dbReference type="AlphaFoldDB" id="A0A084SFT5"/>
<organism evidence="2 3">
    <name type="scientific">Archangium violaceum Cb vi76</name>
    <dbReference type="NCBI Taxonomy" id="1406225"/>
    <lineage>
        <taxon>Bacteria</taxon>
        <taxon>Pseudomonadati</taxon>
        <taxon>Myxococcota</taxon>
        <taxon>Myxococcia</taxon>
        <taxon>Myxococcales</taxon>
        <taxon>Cystobacterineae</taxon>
        <taxon>Archangiaceae</taxon>
        <taxon>Archangium</taxon>
    </lineage>
</organism>
<feature type="compositionally biased region" description="Low complexity" evidence="1">
    <location>
        <begin position="190"/>
        <end position="203"/>
    </location>
</feature>
<evidence type="ECO:0000256" key="1">
    <source>
        <dbReference type="SAM" id="MobiDB-lite"/>
    </source>
</evidence>
<evidence type="ECO:0000313" key="3">
    <source>
        <dbReference type="Proteomes" id="UP000028547"/>
    </source>
</evidence>
<protein>
    <submittedName>
        <fullName evidence="2">Uncharacterized protein</fullName>
    </submittedName>
</protein>
<gene>
    <name evidence="2" type="ORF">Q664_48650</name>
</gene>
<feature type="compositionally biased region" description="Low complexity" evidence="1">
    <location>
        <begin position="161"/>
        <end position="172"/>
    </location>
</feature>
<dbReference type="EMBL" id="JPMI01000388">
    <property type="protein sequence ID" value="KFA87320.1"/>
    <property type="molecule type" value="Genomic_DNA"/>
</dbReference>
<accession>A0A084SFT5</accession>
<proteinExistence type="predicted"/>
<dbReference type="Proteomes" id="UP000028547">
    <property type="component" value="Unassembled WGS sequence"/>
</dbReference>
<evidence type="ECO:0000313" key="2">
    <source>
        <dbReference type="EMBL" id="KFA87320.1"/>
    </source>
</evidence>
<name>A0A084SFT5_9BACT</name>
<reference evidence="2 3" key="1">
    <citation type="submission" date="2014-07" db="EMBL/GenBank/DDBJ databases">
        <title>Draft Genome Sequence of Gephyronic Acid Producer, Cystobacter violaceus Strain Cb vi76.</title>
        <authorList>
            <person name="Stevens D.C."/>
            <person name="Young J."/>
            <person name="Carmichael R."/>
            <person name="Tan J."/>
            <person name="Taylor R.E."/>
        </authorList>
    </citation>
    <scope>NUCLEOTIDE SEQUENCE [LARGE SCALE GENOMIC DNA]</scope>
    <source>
        <strain evidence="2 3">Cb vi76</strain>
    </source>
</reference>
<feature type="region of interest" description="Disordered" evidence="1">
    <location>
        <begin position="161"/>
        <end position="203"/>
    </location>
</feature>
<sequence length="203" mass="23399">MLVGMDSFNVEKVFVREKEAKAFPLTFLGQLQTRFERNMFEQGVNHRYRSELWRDNERAYRDTLRKKTYESYREYREHPLRQTVEAFHAAEQALCPDKDFNPRKFSWRTSSRVPPSPPSWTLPSLLYFVSLQEEHFAFEGPVGTRQERAFSPAVLARRGGRLAPAAGAAPGPRARRHRGTRGLHEDAGRRYGPPLLRTGPGGP</sequence>
<comment type="caution">
    <text evidence="2">The sequence shown here is derived from an EMBL/GenBank/DDBJ whole genome shotgun (WGS) entry which is preliminary data.</text>
</comment>